<comment type="subcellular location">
    <subcellularLocation>
        <location evidence="1">Cytoplasm</location>
    </subcellularLocation>
</comment>
<name>A0A183USE8_TOXCA</name>
<dbReference type="InterPro" id="IPR035892">
    <property type="entry name" value="C2_domain_sf"/>
</dbReference>
<dbReference type="PROSITE" id="PS50004">
    <property type="entry name" value="C2"/>
    <property type="match status" value="1"/>
</dbReference>
<keyword evidence="7" id="KW-0072">Autophagy</keyword>
<dbReference type="InterPro" id="IPR009060">
    <property type="entry name" value="UBA-like_sf"/>
</dbReference>
<organism evidence="12 13">
    <name type="scientific">Toxocara canis</name>
    <name type="common">Canine roundworm</name>
    <dbReference type="NCBI Taxonomy" id="6265"/>
    <lineage>
        <taxon>Eukaryota</taxon>
        <taxon>Metazoa</taxon>
        <taxon>Ecdysozoa</taxon>
        <taxon>Nematoda</taxon>
        <taxon>Chromadorea</taxon>
        <taxon>Rhabditida</taxon>
        <taxon>Spirurina</taxon>
        <taxon>Ascaridomorpha</taxon>
        <taxon>Ascaridoidea</taxon>
        <taxon>Toxocaridae</taxon>
        <taxon>Toxocara</taxon>
    </lineage>
</organism>
<evidence type="ECO:0000259" key="10">
    <source>
        <dbReference type="PROSITE" id="PS51140"/>
    </source>
</evidence>
<evidence type="ECO:0000256" key="1">
    <source>
        <dbReference type="ARBA" id="ARBA00004496"/>
    </source>
</evidence>
<dbReference type="PANTHER" id="PTHR16461:SF5">
    <property type="entry name" value="TOLL-INTERACTING PROTEIN"/>
    <property type="match status" value="1"/>
</dbReference>
<dbReference type="Gene3D" id="1.10.8.10">
    <property type="entry name" value="DNA helicase RuvA subunit, C-terminal domain"/>
    <property type="match status" value="1"/>
</dbReference>
<evidence type="ECO:0000313" key="12">
    <source>
        <dbReference type="Proteomes" id="UP000050794"/>
    </source>
</evidence>
<dbReference type="InterPro" id="IPR037301">
    <property type="entry name" value="Tollip_C2"/>
</dbReference>
<reference evidence="11 12" key="2">
    <citation type="submission" date="2018-11" db="EMBL/GenBank/DDBJ databases">
        <authorList>
            <consortium name="Pathogen Informatics"/>
        </authorList>
    </citation>
    <scope>NUCLEOTIDE SEQUENCE [LARGE SCALE GENOMIC DNA]</scope>
</reference>
<dbReference type="FunFam" id="2.60.40.150:FF:000214">
    <property type="entry name" value="Toll-interacting protein"/>
    <property type="match status" value="1"/>
</dbReference>
<dbReference type="PANTHER" id="PTHR16461">
    <property type="entry name" value="TOLL-INTERACTING PROTEIN"/>
    <property type="match status" value="1"/>
</dbReference>
<dbReference type="PROSITE" id="PS51140">
    <property type="entry name" value="CUE"/>
    <property type="match status" value="1"/>
</dbReference>
<dbReference type="SUPFAM" id="SSF49562">
    <property type="entry name" value="C2 domain (Calcium/lipid-binding domain, CaLB)"/>
    <property type="match status" value="1"/>
</dbReference>
<keyword evidence="12" id="KW-1185">Reference proteome</keyword>
<proteinExistence type="inferred from homology"/>
<dbReference type="SMART" id="SM00546">
    <property type="entry name" value="CUE"/>
    <property type="match status" value="1"/>
</dbReference>
<dbReference type="GO" id="GO:0006511">
    <property type="term" value="P:ubiquitin-dependent protein catabolic process"/>
    <property type="evidence" value="ECO:0007669"/>
    <property type="project" value="TreeGrafter"/>
</dbReference>
<reference evidence="13" key="1">
    <citation type="submission" date="2016-06" db="UniProtKB">
        <authorList>
            <consortium name="WormBaseParasite"/>
        </authorList>
    </citation>
    <scope>IDENTIFICATION</scope>
</reference>
<evidence type="ECO:0000256" key="2">
    <source>
        <dbReference type="ARBA" id="ARBA00009278"/>
    </source>
</evidence>
<evidence type="ECO:0000259" key="9">
    <source>
        <dbReference type="PROSITE" id="PS50004"/>
    </source>
</evidence>
<dbReference type="SUPFAM" id="SSF46934">
    <property type="entry name" value="UBA-like"/>
    <property type="match status" value="1"/>
</dbReference>
<gene>
    <name evidence="11" type="ORF">TCNE_LOCUS11418</name>
</gene>
<keyword evidence="4" id="KW-0399">Innate immunity</keyword>
<dbReference type="GO" id="GO:0043130">
    <property type="term" value="F:ubiquitin binding"/>
    <property type="evidence" value="ECO:0007669"/>
    <property type="project" value="InterPro"/>
</dbReference>
<dbReference type="Pfam" id="PF00168">
    <property type="entry name" value="C2"/>
    <property type="match status" value="1"/>
</dbReference>
<protein>
    <submittedName>
        <fullName evidence="13">CUE domain-containing protein</fullName>
    </submittedName>
</protein>
<keyword evidence="6" id="KW-0391">Immunity</keyword>
<evidence type="ECO:0000256" key="8">
    <source>
        <dbReference type="ARBA" id="ARBA00023198"/>
    </source>
</evidence>
<feature type="domain" description="C2" evidence="9">
    <location>
        <begin position="94"/>
        <end position="208"/>
    </location>
</feature>
<dbReference type="InterPro" id="IPR041799">
    <property type="entry name" value="TOLIP_CUE"/>
</dbReference>
<dbReference type="InterPro" id="IPR000008">
    <property type="entry name" value="C2_dom"/>
</dbReference>
<dbReference type="EMBL" id="UYWY01020852">
    <property type="protein sequence ID" value="VDM42739.1"/>
    <property type="molecule type" value="Genomic_DNA"/>
</dbReference>
<dbReference type="InterPro" id="IPR003892">
    <property type="entry name" value="CUE"/>
</dbReference>
<evidence type="ECO:0000256" key="4">
    <source>
        <dbReference type="ARBA" id="ARBA00022588"/>
    </source>
</evidence>
<dbReference type="GO" id="GO:0031624">
    <property type="term" value="F:ubiquitin conjugating enzyme binding"/>
    <property type="evidence" value="ECO:0007669"/>
    <property type="project" value="TreeGrafter"/>
</dbReference>
<keyword evidence="5" id="KW-0677">Repeat</keyword>
<evidence type="ECO:0000256" key="7">
    <source>
        <dbReference type="ARBA" id="ARBA00023006"/>
    </source>
</evidence>
<sequence>MAKTMLGCLCRKRVGRIRRAWHFDMASIASHPSSSKLQQTTAAERRKKLLLGELPPDFLRLAVPIAAGGVQQPRAPVSVVITDPALAAQHNLIQAQHAFYSFVPPNTRGRISITVVEAKLAKNYGLVRMDPYCRIRVGNAVFETPTNISGGKAPKWNRIVNAYLPHGVESIYLQIYDERAFTVDECIAWAHVVLPSAVFNGEIIDDWYQLSGQQGDGKEGAINLIVSFSPVETTPTANPNAQQPQPQNGETPMARQFLLLRDFRRFCVEISAVVQYVRPCSQLRKKCIRHYWELNHVLITVPPPVLFTEEEVNELHVMFPSVDVDVIRCILEEKRGNKDATVSAILEMTSEQ</sequence>
<dbReference type="AlphaFoldDB" id="A0A183USE8"/>
<dbReference type="GO" id="GO:0045087">
    <property type="term" value="P:innate immune response"/>
    <property type="evidence" value="ECO:0007669"/>
    <property type="project" value="UniProtKB-KW"/>
</dbReference>
<evidence type="ECO:0000256" key="6">
    <source>
        <dbReference type="ARBA" id="ARBA00022859"/>
    </source>
</evidence>
<keyword evidence="8" id="KW-0395">Inflammatory response</keyword>
<evidence type="ECO:0000256" key="3">
    <source>
        <dbReference type="ARBA" id="ARBA00022490"/>
    </source>
</evidence>
<dbReference type="Proteomes" id="UP000050794">
    <property type="component" value="Unassembled WGS sequence"/>
</dbReference>
<evidence type="ECO:0000256" key="5">
    <source>
        <dbReference type="ARBA" id="ARBA00022737"/>
    </source>
</evidence>
<evidence type="ECO:0000313" key="13">
    <source>
        <dbReference type="WBParaSite" id="TCNE_0001141801-mRNA-1"/>
    </source>
</evidence>
<feature type="domain" description="CUE" evidence="10">
    <location>
        <begin position="307"/>
        <end position="350"/>
    </location>
</feature>
<dbReference type="GO" id="GO:0006914">
    <property type="term" value="P:autophagy"/>
    <property type="evidence" value="ECO:0007669"/>
    <property type="project" value="UniProtKB-KW"/>
</dbReference>
<dbReference type="GO" id="GO:0005737">
    <property type="term" value="C:cytoplasm"/>
    <property type="evidence" value="ECO:0007669"/>
    <property type="project" value="UniProtKB-SubCell"/>
</dbReference>
<accession>A0A183USE8</accession>
<evidence type="ECO:0000313" key="11">
    <source>
        <dbReference type="EMBL" id="VDM42739.1"/>
    </source>
</evidence>
<comment type="similarity">
    <text evidence="2">Belongs to the tollip family.</text>
</comment>
<keyword evidence="3" id="KW-0963">Cytoplasm</keyword>
<dbReference type="CDD" id="cd04016">
    <property type="entry name" value="C2_Tollip"/>
    <property type="match status" value="1"/>
</dbReference>
<dbReference type="Gene3D" id="2.60.40.150">
    <property type="entry name" value="C2 domain"/>
    <property type="match status" value="1"/>
</dbReference>
<dbReference type="Pfam" id="PF02845">
    <property type="entry name" value="CUE"/>
    <property type="match status" value="1"/>
</dbReference>
<dbReference type="CDD" id="cd14363">
    <property type="entry name" value="CUE_TOLIP"/>
    <property type="match status" value="1"/>
</dbReference>
<dbReference type="WBParaSite" id="TCNE_0001141801-mRNA-1">
    <property type="protein sequence ID" value="TCNE_0001141801-mRNA-1"/>
    <property type="gene ID" value="TCNE_0001141801"/>
</dbReference>